<evidence type="ECO:0000256" key="2">
    <source>
        <dbReference type="ARBA" id="ARBA00022475"/>
    </source>
</evidence>
<evidence type="ECO:0000259" key="7">
    <source>
        <dbReference type="Pfam" id="PF00482"/>
    </source>
</evidence>
<keyword evidence="5 6" id="KW-0472">Membrane</keyword>
<dbReference type="Proteomes" id="UP000271603">
    <property type="component" value="Chromosome"/>
</dbReference>
<sequence>MPYLILVLGLALLLVNYYRLKKLSGSISVAHETANARPSLLQRHLKPLWREWQRYALGNGTWRGRKGAVTASIVVALLLLLNANWLGFSLAFFLPAVLLSVFYAQISIGRALRRRYFDNRFPEVLAVINAAISAGNSIHQALHRCGDGVDGELGAVFKRIDRRLNLGEEPERVFKDAWLEYRYREFYFFVIVMLVSLQRGGQLRVLVGRLSRIITNSKNMARRKAAMTSEARMSAKIVAAIPLLFLCGMKYFSPENFDFIINDPVGRLILYYVIGSEAIGMGIIWVLVKRAT</sequence>
<organism evidence="8 9">
    <name type="scientific">Serratia rubidaea</name>
    <name type="common">Serratia marinorubra</name>
    <dbReference type="NCBI Taxonomy" id="61652"/>
    <lineage>
        <taxon>Bacteria</taxon>
        <taxon>Pseudomonadati</taxon>
        <taxon>Pseudomonadota</taxon>
        <taxon>Gammaproteobacteria</taxon>
        <taxon>Enterobacterales</taxon>
        <taxon>Yersiniaceae</taxon>
        <taxon>Serratia</taxon>
    </lineage>
</organism>
<keyword evidence="4 6" id="KW-1133">Transmembrane helix</keyword>
<keyword evidence="3 6" id="KW-0812">Transmembrane</keyword>
<reference evidence="8 9" key="1">
    <citation type="submission" date="2018-12" db="EMBL/GenBank/DDBJ databases">
        <authorList>
            <consortium name="Pathogen Informatics"/>
        </authorList>
    </citation>
    <scope>NUCLEOTIDE SEQUENCE [LARGE SCALE GENOMIC DNA]</scope>
    <source>
        <strain evidence="8 9">NCTC9419</strain>
    </source>
</reference>
<proteinExistence type="predicted"/>
<protein>
    <submittedName>
        <fullName evidence="8">Flp pilus assembly protein TadB</fullName>
    </submittedName>
</protein>
<feature type="transmembrane region" description="Helical" evidence="6">
    <location>
        <begin position="85"/>
        <end position="106"/>
    </location>
</feature>
<dbReference type="Pfam" id="PF00482">
    <property type="entry name" value="T2SSF"/>
    <property type="match status" value="1"/>
</dbReference>
<feature type="domain" description="Type II secretion system protein GspF" evidence="7">
    <location>
        <begin position="128"/>
        <end position="246"/>
    </location>
</feature>
<dbReference type="RefSeq" id="WP_054305222.1">
    <property type="nucleotide sequence ID" value="NZ_CAMIPJ010000002.1"/>
</dbReference>
<dbReference type="PANTHER" id="PTHR35007:SF2">
    <property type="entry name" value="PILUS ASSEMBLE PROTEIN"/>
    <property type="match status" value="1"/>
</dbReference>
<name>A0A3S4FSE6_SERRU</name>
<dbReference type="STRING" id="61652.AXX16_0024"/>
<dbReference type="GeneID" id="61764018"/>
<gene>
    <name evidence="8" type="ORF">NCTC9419_03156</name>
</gene>
<evidence type="ECO:0000313" key="8">
    <source>
        <dbReference type="EMBL" id="VEA71592.1"/>
    </source>
</evidence>
<accession>A0A3S4FSE6</accession>
<evidence type="ECO:0000256" key="4">
    <source>
        <dbReference type="ARBA" id="ARBA00022989"/>
    </source>
</evidence>
<dbReference type="EMBL" id="LR134155">
    <property type="protein sequence ID" value="VEA71592.1"/>
    <property type="molecule type" value="Genomic_DNA"/>
</dbReference>
<dbReference type="GO" id="GO:0005886">
    <property type="term" value="C:plasma membrane"/>
    <property type="evidence" value="ECO:0007669"/>
    <property type="project" value="UniProtKB-SubCell"/>
</dbReference>
<evidence type="ECO:0000313" key="9">
    <source>
        <dbReference type="Proteomes" id="UP000271603"/>
    </source>
</evidence>
<evidence type="ECO:0000256" key="1">
    <source>
        <dbReference type="ARBA" id="ARBA00004651"/>
    </source>
</evidence>
<keyword evidence="2" id="KW-1003">Cell membrane</keyword>
<dbReference type="AlphaFoldDB" id="A0A3S4FSE6"/>
<dbReference type="InterPro" id="IPR018076">
    <property type="entry name" value="T2SS_GspF_dom"/>
</dbReference>
<evidence type="ECO:0000256" key="6">
    <source>
        <dbReference type="SAM" id="Phobius"/>
    </source>
</evidence>
<feature type="transmembrane region" description="Helical" evidence="6">
    <location>
        <begin position="268"/>
        <end position="288"/>
    </location>
</feature>
<evidence type="ECO:0000256" key="3">
    <source>
        <dbReference type="ARBA" id="ARBA00022692"/>
    </source>
</evidence>
<dbReference type="PANTHER" id="PTHR35007">
    <property type="entry name" value="INTEGRAL MEMBRANE PROTEIN-RELATED"/>
    <property type="match status" value="1"/>
</dbReference>
<evidence type="ECO:0000256" key="5">
    <source>
        <dbReference type="ARBA" id="ARBA00023136"/>
    </source>
</evidence>
<feature type="transmembrane region" description="Helical" evidence="6">
    <location>
        <begin position="233"/>
        <end position="253"/>
    </location>
</feature>
<comment type="subcellular location">
    <subcellularLocation>
        <location evidence="1">Cell membrane</location>
        <topology evidence="1">Multi-pass membrane protein</topology>
    </subcellularLocation>
</comment>